<keyword evidence="14" id="KW-0675">Receptor</keyword>
<evidence type="ECO:0000256" key="6">
    <source>
        <dbReference type="ARBA" id="ARBA00023065"/>
    </source>
</evidence>
<keyword evidence="2 10" id="KW-0813">Transport</keyword>
<dbReference type="GO" id="GO:0009279">
    <property type="term" value="C:cell outer membrane"/>
    <property type="evidence" value="ECO:0007669"/>
    <property type="project" value="UniProtKB-SubCell"/>
</dbReference>
<keyword evidence="4 10" id="KW-0812">Transmembrane</keyword>
<dbReference type="AlphaFoldDB" id="A0A9X4MID0"/>
<dbReference type="CDD" id="cd01347">
    <property type="entry name" value="ligand_gated_channel"/>
    <property type="match status" value="1"/>
</dbReference>
<organism evidence="14 15">
    <name type="scientific">Thiovibrio frasassiensis</name>
    <dbReference type="NCBI Taxonomy" id="2984131"/>
    <lineage>
        <taxon>Bacteria</taxon>
        <taxon>Pseudomonadati</taxon>
        <taxon>Thermodesulfobacteriota</taxon>
        <taxon>Desulfobulbia</taxon>
        <taxon>Desulfobulbales</taxon>
        <taxon>Thiovibrionaceae</taxon>
        <taxon>Thiovibrio</taxon>
    </lineage>
</organism>
<dbReference type="PROSITE" id="PS52016">
    <property type="entry name" value="TONB_DEPENDENT_REC_3"/>
    <property type="match status" value="1"/>
</dbReference>
<keyword evidence="15" id="KW-1185">Reference proteome</keyword>
<evidence type="ECO:0000256" key="8">
    <source>
        <dbReference type="ARBA" id="ARBA00023136"/>
    </source>
</evidence>
<evidence type="ECO:0000256" key="3">
    <source>
        <dbReference type="ARBA" id="ARBA00022452"/>
    </source>
</evidence>
<dbReference type="EMBL" id="JAPHEH010000001">
    <property type="protein sequence ID" value="MDG4476775.1"/>
    <property type="molecule type" value="Genomic_DNA"/>
</dbReference>
<reference evidence="14" key="1">
    <citation type="journal article" date="2022" name="bioRxiv">
        <title>Thiovibrio frasassiensisgen. nov., sp. nov., an autotrophic, elemental sulfur disproportionating bacterium isolated from sulfidic karst sediment, and proposal of Thiovibrionaceae fam. nov.</title>
        <authorList>
            <person name="Aronson H."/>
            <person name="Thomas C."/>
            <person name="Bhattacharyya M."/>
            <person name="Eckstein S."/>
            <person name="Jensen S."/>
            <person name="Barco R."/>
            <person name="Macalady J."/>
            <person name="Amend J."/>
        </authorList>
    </citation>
    <scope>NUCLEOTIDE SEQUENCE</scope>
    <source>
        <strain evidence="14">RS19-109</strain>
    </source>
</reference>
<dbReference type="Proteomes" id="UP001154240">
    <property type="component" value="Unassembled WGS sequence"/>
</dbReference>
<keyword evidence="8 10" id="KW-0472">Membrane</keyword>
<gene>
    <name evidence="14" type="ORF">OLX77_11480</name>
</gene>
<feature type="domain" description="TonB-dependent receptor-like beta-barrel" evidence="12">
    <location>
        <begin position="184"/>
        <end position="551"/>
    </location>
</feature>
<dbReference type="Gene3D" id="2.170.130.10">
    <property type="entry name" value="TonB-dependent receptor, plug domain"/>
    <property type="match status" value="1"/>
</dbReference>
<dbReference type="InterPro" id="IPR037066">
    <property type="entry name" value="Plug_dom_sf"/>
</dbReference>
<evidence type="ECO:0000256" key="5">
    <source>
        <dbReference type="ARBA" id="ARBA00022729"/>
    </source>
</evidence>
<sequence length="593" mass="65456">MVEVATRAPKPLRQVAENVSIITAEEIEAMHPHSVAEILSRESGVFVPFSGREILGDEPLYLLGTQRQQALMLLDGVRINLNSNGVVVPNFIPVGIIKRIEIIKGPASSVWGSALGGVVNIITKDAGKSSIPTGTASMSYGEANTRELTADLAGGNDKVGYYAYAGNVDSDGLKNDRYSERNAVYGKMQLNLPHSSTLVASGGYSDPAYKALEWSPSWNTDLDIYDDVSNDNVWGTLYFDRPFADRFNLHLALQRYENDFTNERRSLGTGVGGPKGEMVWLDNWKDINTSVSGALNWAGENVTANLGAETSRSEIDSKTTLGVLLGPSTTINDPLKEERRGVYANATYVLGKFSITPGLRYDYHSNSNEITSPSLGATYQVADDTLLRASVARGFSAPYLVMAKDYPGLKPEIITAYQAGIETYRIPFLTSKLTAFYFNIDDAWQTTSSPNTNEGKVRRHGIDLDLRTQEFHGLSLRSNFTYSTEDSMGDGSTNIEGDETYTANLIFGYRHKPSGIRAELAGNYIWYNANMQMDTHDSDDILWDAILSKDFSLPACRGDLFLKAHNIFNGNQMWDVDYPNPDRWVEVGAMFKF</sequence>
<keyword evidence="7 11" id="KW-0798">TonB box</keyword>
<evidence type="ECO:0000256" key="4">
    <source>
        <dbReference type="ARBA" id="ARBA00022692"/>
    </source>
</evidence>
<accession>A0A9X4MID0</accession>
<dbReference type="GO" id="GO:0015344">
    <property type="term" value="F:siderophore uptake transmembrane transporter activity"/>
    <property type="evidence" value="ECO:0007669"/>
    <property type="project" value="TreeGrafter"/>
</dbReference>
<dbReference type="SUPFAM" id="SSF56935">
    <property type="entry name" value="Porins"/>
    <property type="match status" value="1"/>
</dbReference>
<keyword evidence="9 10" id="KW-0998">Cell outer membrane</keyword>
<dbReference type="Pfam" id="PF00593">
    <property type="entry name" value="TonB_dep_Rec_b-barrel"/>
    <property type="match status" value="1"/>
</dbReference>
<keyword evidence="5" id="KW-0732">Signal</keyword>
<evidence type="ECO:0000256" key="7">
    <source>
        <dbReference type="ARBA" id="ARBA00023077"/>
    </source>
</evidence>
<dbReference type="InterPro" id="IPR036942">
    <property type="entry name" value="Beta-barrel_TonB_sf"/>
</dbReference>
<evidence type="ECO:0000256" key="2">
    <source>
        <dbReference type="ARBA" id="ARBA00022448"/>
    </source>
</evidence>
<evidence type="ECO:0000259" key="12">
    <source>
        <dbReference type="Pfam" id="PF00593"/>
    </source>
</evidence>
<proteinExistence type="inferred from homology"/>
<comment type="similarity">
    <text evidence="10 11">Belongs to the TonB-dependent receptor family.</text>
</comment>
<dbReference type="Pfam" id="PF07715">
    <property type="entry name" value="Plug"/>
    <property type="match status" value="1"/>
</dbReference>
<dbReference type="PANTHER" id="PTHR30069:SF53">
    <property type="entry name" value="COLICIN I RECEPTOR-RELATED"/>
    <property type="match status" value="1"/>
</dbReference>
<dbReference type="InterPro" id="IPR039426">
    <property type="entry name" value="TonB-dep_rcpt-like"/>
</dbReference>
<evidence type="ECO:0000256" key="9">
    <source>
        <dbReference type="ARBA" id="ARBA00023237"/>
    </source>
</evidence>
<dbReference type="GO" id="GO:0044718">
    <property type="term" value="P:siderophore transmembrane transport"/>
    <property type="evidence" value="ECO:0007669"/>
    <property type="project" value="TreeGrafter"/>
</dbReference>
<evidence type="ECO:0000256" key="1">
    <source>
        <dbReference type="ARBA" id="ARBA00004571"/>
    </source>
</evidence>
<evidence type="ECO:0000313" key="15">
    <source>
        <dbReference type="Proteomes" id="UP001154240"/>
    </source>
</evidence>
<evidence type="ECO:0000259" key="13">
    <source>
        <dbReference type="Pfam" id="PF07715"/>
    </source>
</evidence>
<reference evidence="14" key="2">
    <citation type="submission" date="2022-10" db="EMBL/GenBank/DDBJ databases">
        <authorList>
            <person name="Aronson H.S."/>
        </authorList>
    </citation>
    <scope>NUCLEOTIDE SEQUENCE</scope>
    <source>
        <strain evidence="14">RS19-109</strain>
    </source>
</reference>
<evidence type="ECO:0000313" key="14">
    <source>
        <dbReference type="EMBL" id="MDG4476775.1"/>
    </source>
</evidence>
<dbReference type="InterPro" id="IPR012910">
    <property type="entry name" value="Plug_dom"/>
</dbReference>
<dbReference type="Gene3D" id="2.40.170.20">
    <property type="entry name" value="TonB-dependent receptor, beta-barrel domain"/>
    <property type="match status" value="1"/>
</dbReference>
<dbReference type="PANTHER" id="PTHR30069">
    <property type="entry name" value="TONB-DEPENDENT OUTER MEMBRANE RECEPTOR"/>
    <property type="match status" value="1"/>
</dbReference>
<feature type="domain" description="TonB-dependent receptor plug" evidence="13">
    <location>
        <begin position="12"/>
        <end position="118"/>
    </location>
</feature>
<name>A0A9X4MID0_9BACT</name>
<evidence type="ECO:0000256" key="10">
    <source>
        <dbReference type="PROSITE-ProRule" id="PRU01360"/>
    </source>
</evidence>
<keyword evidence="3 10" id="KW-1134">Transmembrane beta strand</keyword>
<comment type="subcellular location">
    <subcellularLocation>
        <location evidence="1 10">Cell outer membrane</location>
        <topology evidence="1 10">Multi-pass membrane protein</topology>
    </subcellularLocation>
</comment>
<protein>
    <submittedName>
        <fullName evidence="14">TonB-dependent receptor</fullName>
    </submittedName>
</protein>
<dbReference type="InterPro" id="IPR000531">
    <property type="entry name" value="Beta-barrel_TonB"/>
</dbReference>
<comment type="caution">
    <text evidence="14">The sequence shown here is derived from an EMBL/GenBank/DDBJ whole genome shotgun (WGS) entry which is preliminary data.</text>
</comment>
<keyword evidence="6" id="KW-0406">Ion transport</keyword>
<evidence type="ECO:0000256" key="11">
    <source>
        <dbReference type="RuleBase" id="RU003357"/>
    </source>
</evidence>